<feature type="transmembrane region" description="Helical" evidence="8">
    <location>
        <begin position="348"/>
        <end position="364"/>
    </location>
</feature>
<keyword evidence="5 8" id="KW-0812">Transmembrane</keyword>
<evidence type="ECO:0000256" key="1">
    <source>
        <dbReference type="ARBA" id="ARBA00004651"/>
    </source>
</evidence>
<dbReference type="InterPro" id="IPR004763">
    <property type="entry name" value="CusA-like"/>
</dbReference>
<proteinExistence type="inferred from homology"/>
<dbReference type="InterPro" id="IPR001036">
    <property type="entry name" value="Acrflvin-R"/>
</dbReference>
<protein>
    <submittedName>
        <fullName evidence="9">Cation efflux system protein CzcA</fullName>
    </submittedName>
</protein>
<dbReference type="InterPro" id="IPR027463">
    <property type="entry name" value="AcrB_DN_DC_subdom"/>
</dbReference>
<feature type="transmembrane region" description="Helical" evidence="8">
    <location>
        <begin position="438"/>
        <end position="462"/>
    </location>
</feature>
<feature type="transmembrane region" description="Helical" evidence="8">
    <location>
        <begin position="968"/>
        <end position="988"/>
    </location>
</feature>
<keyword evidence="3" id="KW-0813">Transport</keyword>
<feature type="transmembrane region" description="Helical" evidence="8">
    <location>
        <begin position="895"/>
        <end position="915"/>
    </location>
</feature>
<evidence type="ECO:0000256" key="5">
    <source>
        <dbReference type="ARBA" id="ARBA00022692"/>
    </source>
</evidence>
<dbReference type="Gene3D" id="3.30.70.1440">
    <property type="entry name" value="Multidrug efflux transporter AcrB pore domain"/>
    <property type="match status" value="1"/>
</dbReference>
<evidence type="ECO:0000256" key="8">
    <source>
        <dbReference type="SAM" id="Phobius"/>
    </source>
</evidence>
<evidence type="ECO:0000313" key="10">
    <source>
        <dbReference type="Proteomes" id="UP001162030"/>
    </source>
</evidence>
<feature type="transmembrane region" description="Helical" evidence="8">
    <location>
        <begin position="1000"/>
        <end position="1023"/>
    </location>
</feature>
<keyword evidence="6 8" id="KW-1133">Transmembrane helix</keyword>
<dbReference type="PANTHER" id="PTHR32063">
    <property type="match status" value="1"/>
</dbReference>
<dbReference type="PRINTS" id="PR00702">
    <property type="entry name" value="ACRIFLAVINRP"/>
</dbReference>
<feature type="transmembrane region" description="Helical" evidence="8">
    <location>
        <begin position="482"/>
        <end position="505"/>
    </location>
</feature>
<dbReference type="Gene3D" id="3.30.2090.10">
    <property type="entry name" value="Multidrug efflux transporter AcrB TolC docking domain, DN and DC subdomains"/>
    <property type="match status" value="2"/>
</dbReference>
<dbReference type="Gene3D" id="1.20.1640.10">
    <property type="entry name" value="Multidrug efflux transporter AcrB transmembrane domain"/>
    <property type="match status" value="2"/>
</dbReference>
<evidence type="ECO:0000256" key="7">
    <source>
        <dbReference type="ARBA" id="ARBA00023136"/>
    </source>
</evidence>
<keyword evidence="4" id="KW-1003">Cell membrane</keyword>
<name>A0ABN8X7R3_9GAMM</name>
<comment type="similarity">
    <text evidence="2">Belongs to the resistance-nodulation-cell division (RND) (TC 2.A.6) family.</text>
</comment>
<evidence type="ECO:0000256" key="2">
    <source>
        <dbReference type="ARBA" id="ARBA00010942"/>
    </source>
</evidence>
<feature type="transmembrane region" description="Helical" evidence="8">
    <location>
        <begin position="526"/>
        <end position="555"/>
    </location>
</feature>
<dbReference type="SUPFAM" id="SSF82714">
    <property type="entry name" value="Multidrug efflux transporter AcrB TolC docking domain, DN and DC subdomains"/>
    <property type="match status" value="2"/>
</dbReference>
<feature type="transmembrane region" description="Helical" evidence="8">
    <location>
        <begin position="371"/>
        <end position="391"/>
    </location>
</feature>
<dbReference type="SUPFAM" id="SSF82866">
    <property type="entry name" value="Multidrug efflux transporter AcrB transmembrane domain"/>
    <property type="match status" value="2"/>
</dbReference>
<keyword evidence="10" id="KW-1185">Reference proteome</keyword>
<feature type="transmembrane region" description="Helical" evidence="8">
    <location>
        <begin position="397"/>
        <end position="418"/>
    </location>
</feature>
<reference evidence="9 10" key="1">
    <citation type="submission" date="2023-03" db="EMBL/GenBank/DDBJ databases">
        <authorList>
            <person name="Pearce D."/>
        </authorList>
    </citation>
    <scope>NUCLEOTIDE SEQUENCE [LARGE SCALE GENOMIC DNA]</scope>
    <source>
        <strain evidence="9">Msz</strain>
    </source>
</reference>
<gene>
    <name evidence="9" type="primary">czcA</name>
    <name evidence="9" type="ORF">MSZNOR_2202</name>
</gene>
<evidence type="ECO:0000256" key="3">
    <source>
        <dbReference type="ARBA" id="ARBA00022448"/>
    </source>
</evidence>
<accession>A0ABN8X7R3</accession>
<evidence type="ECO:0000256" key="6">
    <source>
        <dbReference type="ARBA" id="ARBA00022989"/>
    </source>
</evidence>
<evidence type="ECO:0000313" key="9">
    <source>
        <dbReference type="EMBL" id="CAI8834162.1"/>
    </source>
</evidence>
<dbReference type="Gene3D" id="3.30.70.1430">
    <property type="entry name" value="Multidrug efflux transporter AcrB pore domain"/>
    <property type="match status" value="2"/>
</dbReference>
<dbReference type="PANTHER" id="PTHR32063:SF68">
    <property type="entry name" value="PROBALE CATION EFFLUX SYSTEM PROTEIN"/>
    <property type="match status" value="1"/>
</dbReference>
<sequence>MIESLIRAALKQRLVVVIVALCLLAAGFSAMQNLSVDAFPDVTNVQVQIAAEVPGSSPEEVERFVTVPLEIAMTGLPGLVQMRSVNRNALSQIVLVFTDDTDIYFARQLVLERLIEATQQLPQGVTPILGPVSSGLGEVYQYTLERPDDGERPLTEEELTERRTIQDWVVRPLLRSIPGVAEINSIGGLERQYQVLPNPDRLRHYGLTLKDVYTALALNNANSGGGKLPQYAEQYLIRGIGLIRNVEDIGNIVLKEIDGTPVYIHDVAEVRIGHAVRSGAVIKDGYTEAVGGIVLQLRGGNAKEIVSRVKERVKEINEQNMLPGGLKIVPFYDRTDLVDAAIHTVTKVLMEGIVLVIVVLFLYLGDIRSSLIVVATLIITPLVTFMVMNHYGISANLMSLGGLAIAIGIMVDGSVVVVENAFHHLGEAKETGESRSMIVLRAAAQVGTPVLFGVGIICLVFLPLMTMTGLEGKMFAPLAYTIAIALFISLIVSLTLSPVLCSYLLKGGADHDTPVIAFMKRPYLRLLHFALNNPFKVVASALALLVCSLALFPFLGTSFIPEMKEGSIVPGINRVPSMSLEESIRLESEAMRLVMEVPGVAKAVSQLGRSENPTDPQPENESTPIVTLKPQDELPEGWDQDDVMDAIREKLKVLPGVNIVMAQPISDRVDEMVTGVRSDIAIKLFGDDLEVLKQKADEIIKVLNSIEGAADIRVERVSGQQYLTIDIDRQAIARHGINVADINDIIETALAGRVTTEVYEGERRFSAVVRFPERFRNNPQAIEQILLKSPNGALVPLGDLATITVVDGPAQISRDDARRRLVIGANVRGRDLGGFVAELQKAIAEQVKLPEGYYVTWGGQFENLERAMNRLMIIIPITIAAIFFLLFLLFNSLRFAALIILVLPFASMGGIFSLFLTGEYLSVPASVGFITLWGIAVLNGVVLVSYIRGLRDEGLCQIDAIVEGCKQRFRPVMMTATVAMLGLVPFLFATGPGSEVQRPLAIVVIGGLITSTLLTLVVLPTLYRWFEEKRIEA</sequence>
<keyword evidence="7 8" id="KW-0472">Membrane</keyword>
<dbReference type="RefSeq" id="WP_317963984.1">
    <property type="nucleotide sequence ID" value="NZ_OX458333.1"/>
</dbReference>
<organism evidence="9 10">
    <name type="scientific">Methylocaldum szegediense</name>
    <dbReference type="NCBI Taxonomy" id="73780"/>
    <lineage>
        <taxon>Bacteria</taxon>
        <taxon>Pseudomonadati</taxon>
        <taxon>Pseudomonadota</taxon>
        <taxon>Gammaproteobacteria</taxon>
        <taxon>Methylococcales</taxon>
        <taxon>Methylococcaceae</taxon>
        <taxon>Methylocaldum</taxon>
    </lineage>
</organism>
<dbReference type="Proteomes" id="UP001162030">
    <property type="component" value="Chromosome"/>
</dbReference>
<evidence type="ECO:0000256" key="4">
    <source>
        <dbReference type="ARBA" id="ARBA00022475"/>
    </source>
</evidence>
<dbReference type="Gene3D" id="3.30.70.1320">
    <property type="entry name" value="Multidrug efflux transporter AcrB pore domain like"/>
    <property type="match status" value="1"/>
</dbReference>
<feature type="transmembrane region" description="Helical" evidence="8">
    <location>
        <begin position="871"/>
        <end position="890"/>
    </location>
</feature>
<dbReference type="NCBIfam" id="TIGR00914">
    <property type="entry name" value="2A0601"/>
    <property type="match status" value="1"/>
</dbReference>
<dbReference type="SUPFAM" id="SSF82693">
    <property type="entry name" value="Multidrug efflux transporter AcrB pore domain, PN1, PN2, PC1 and PC2 subdomains"/>
    <property type="match status" value="3"/>
</dbReference>
<feature type="transmembrane region" description="Helical" evidence="8">
    <location>
        <begin position="927"/>
        <end position="947"/>
    </location>
</feature>
<comment type="subcellular location">
    <subcellularLocation>
        <location evidence="1">Cell membrane</location>
        <topology evidence="1">Multi-pass membrane protein</topology>
    </subcellularLocation>
</comment>
<dbReference type="Pfam" id="PF00873">
    <property type="entry name" value="ACR_tran"/>
    <property type="match status" value="1"/>
</dbReference>
<dbReference type="EMBL" id="OX458333">
    <property type="protein sequence ID" value="CAI8834162.1"/>
    <property type="molecule type" value="Genomic_DNA"/>
</dbReference>